<evidence type="ECO:0000259" key="5">
    <source>
        <dbReference type="Pfam" id="PF04935"/>
    </source>
</evidence>
<feature type="region of interest" description="Disordered" evidence="4">
    <location>
        <begin position="37"/>
        <end position="376"/>
    </location>
</feature>
<evidence type="ECO:0000256" key="3">
    <source>
        <dbReference type="ARBA" id="ARBA00023242"/>
    </source>
</evidence>
<organism evidence="7 8">
    <name type="scientific">Pleomassaria siparia CBS 279.74</name>
    <dbReference type="NCBI Taxonomy" id="1314801"/>
    <lineage>
        <taxon>Eukaryota</taxon>
        <taxon>Fungi</taxon>
        <taxon>Dikarya</taxon>
        <taxon>Ascomycota</taxon>
        <taxon>Pezizomycotina</taxon>
        <taxon>Dothideomycetes</taxon>
        <taxon>Pleosporomycetidae</taxon>
        <taxon>Pleosporales</taxon>
        <taxon>Pleomassariaceae</taxon>
        <taxon>Pleomassaria</taxon>
    </lineage>
</organism>
<feature type="domain" description="Ribosomal RNA-processing protein 14 N-terminal" evidence="6">
    <location>
        <begin position="8"/>
        <end position="62"/>
    </location>
</feature>
<feature type="compositionally biased region" description="Acidic residues" evidence="4">
    <location>
        <begin position="177"/>
        <end position="217"/>
    </location>
</feature>
<feature type="compositionally biased region" description="Basic and acidic residues" evidence="4">
    <location>
        <begin position="46"/>
        <end position="67"/>
    </location>
</feature>
<evidence type="ECO:0000256" key="1">
    <source>
        <dbReference type="ARBA" id="ARBA00004123"/>
    </source>
</evidence>
<dbReference type="GO" id="GO:0042274">
    <property type="term" value="P:ribosomal small subunit biogenesis"/>
    <property type="evidence" value="ECO:0007669"/>
    <property type="project" value="TreeGrafter"/>
</dbReference>
<comment type="similarity">
    <text evidence="2">Belongs to the SURF6 family.</text>
</comment>
<feature type="compositionally biased region" description="Basic and acidic residues" evidence="4">
    <location>
        <begin position="166"/>
        <end position="176"/>
    </location>
</feature>
<dbReference type="EMBL" id="MU005767">
    <property type="protein sequence ID" value="KAF2711683.1"/>
    <property type="molecule type" value="Genomic_DNA"/>
</dbReference>
<dbReference type="InterPro" id="IPR029188">
    <property type="entry name" value="Rrp14_N"/>
</dbReference>
<feature type="compositionally biased region" description="Basic and acidic residues" evidence="4">
    <location>
        <begin position="497"/>
        <end position="511"/>
    </location>
</feature>
<evidence type="ECO:0000313" key="8">
    <source>
        <dbReference type="Proteomes" id="UP000799428"/>
    </source>
</evidence>
<evidence type="ECO:0000259" key="6">
    <source>
        <dbReference type="Pfam" id="PF15459"/>
    </source>
</evidence>
<feature type="compositionally biased region" description="Basic and acidic residues" evidence="4">
    <location>
        <begin position="341"/>
        <end position="356"/>
    </location>
</feature>
<dbReference type="InterPro" id="IPR007019">
    <property type="entry name" value="SURF6"/>
</dbReference>
<evidence type="ECO:0000256" key="4">
    <source>
        <dbReference type="SAM" id="MobiDB-lite"/>
    </source>
</evidence>
<gene>
    <name evidence="7" type="ORF">K504DRAFT_465422</name>
</gene>
<accession>A0A6G1KGC1</accession>
<feature type="compositionally biased region" description="Basic residues" evidence="4">
    <location>
        <begin position="146"/>
        <end position="165"/>
    </location>
</feature>
<dbReference type="PANTHER" id="PTHR14369:SF0">
    <property type="entry name" value="SURFEIT LOCUS PROTEIN 6"/>
    <property type="match status" value="1"/>
</dbReference>
<sequence length="536" mass="60182">MGDDLESRLKSHARAFEGLMSLIPAEKYYGKDASITSTQWKKTKKQSREERQAAKRAKLDPASHKSAQDVMDENARKRKRELEGDGEDSSDVDMDIEKEKPLEGLKPAKVKKQKTNKASDLDKSSTKEIKAGADDDASASQGNKKADKRKQKLERKKEKAAKKKHDQMAKETREAEFTMDPDSADEVGEDDEDEPVDEDNEDEDENDDDDEEDEDGEDRIQAIDVSGLVEEGQSTATPSATISNASTASVVSAASSSSSSSIPPLSAEDAPLEKKKTPFKPDPKKQEEFRERLTQKLEAMRAARKADGPDGKPAKNRHELIEARRKKEADRKAAKKANRQLAKEDEERLKAEEQLARIRGGSGSPSLFPTRSSPEQERNFAYGKVAWEDGQQLDSNLTGFLESRKKKGRSDAKTALEAAEKKKARLSGLDETKRKDIEEKDLWLTAKKRAQGEKVHDDPSLLKKTLKRQEKIKEKSKQEWKDRLTSVATGKFMKQKKRDENLKKRREEKGSKGKKSKKPGKKVKKRAGFEGTFKGK</sequence>
<evidence type="ECO:0000313" key="7">
    <source>
        <dbReference type="EMBL" id="KAF2711683.1"/>
    </source>
</evidence>
<feature type="compositionally biased region" description="Basic and acidic residues" evidence="4">
    <location>
        <begin position="450"/>
        <end position="484"/>
    </location>
</feature>
<protein>
    <submittedName>
        <fullName evidence="7">SURF6-domain-containing protein</fullName>
    </submittedName>
</protein>
<feature type="compositionally biased region" description="Polar residues" evidence="4">
    <location>
        <begin position="364"/>
        <end position="373"/>
    </location>
</feature>
<evidence type="ECO:0000256" key="2">
    <source>
        <dbReference type="ARBA" id="ARBA00005904"/>
    </source>
</evidence>
<feature type="compositionally biased region" description="Basic and acidic residues" evidence="4">
    <location>
        <begin position="409"/>
        <end position="421"/>
    </location>
</feature>
<dbReference type="PANTHER" id="PTHR14369">
    <property type="entry name" value="SURFEIT LOCUS PROTEIN 6"/>
    <property type="match status" value="1"/>
</dbReference>
<dbReference type="Proteomes" id="UP000799428">
    <property type="component" value="Unassembled WGS sequence"/>
</dbReference>
<name>A0A6G1KGC1_9PLEO</name>
<keyword evidence="8" id="KW-1185">Reference proteome</keyword>
<feature type="region of interest" description="Disordered" evidence="4">
    <location>
        <begin position="448"/>
        <end position="536"/>
    </location>
</feature>
<feature type="compositionally biased region" description="Acidic residues" evidence="4">
    <location>
        <begin position="84"/>
        <end position="94"/>
    </location>
</feature>
<dbReference type="GO" id="GO:0003723">
    <property type="term" value="F:RNA binding"/>
    <property type="evidence" value="ECO:0007669"/>
    <property type="project" value="TreeGrafter"/>
</dbReference>
<feature type="compositionally biased region" description="Basic and acidic residues" evidence="4">
    <location>
        <begin position="271"/>
        <end position="332"/>
    </location>
</feature>
<dbReference type="AlphaFoldDB" id="A0A6G1KGC1"/>
<dbReference type="OrthoDB" id="444809at2759"/>
<feature type="domain" description="Ribosomal RNA-processing protein 14/surfeit locus protein 6 C-terminal" evidence="5">
    <location>
        <begin position="319"/>
        <end position="515"/>
    </location>
</feature>
<reference evidence="7" key="1">
    <citation type="journal article" date="2020" name="Stud. Mycol.">
        <title>101 Dothideomycetes genomes: a test case for predicting lifestyles and emergence of pathogens.</title>
        <authorList>
            <person name="Haridas S."/>
            <person name="Albert R."/>
            <person name="Binder M."/>
            <person name="Bloem J."/>
            <person name="Labutti K."/>
            <person name="Salamov A."/>
            <person name="Andreopoulos B."/>
            <person name="Baker S."/>
            <person name="Barry K."/>
            <person name="Bills G."/>
            <person name="Bluhm B."/>
            <person name="Cannon C."/>
            <person name="Castanera R."/>
            <person name="Culley D."/>
            <person name="Daum C."/>
            <person name="Ezra D."/>
            <person name="Gonzalez J."/>
            <person name="Henrissat B."/>
            <person name="Kuo A."/>
            <person name="Liang C."/>
            <person name="Lipzen A."/>
            <person name="Lutzoni F."/>
            <person name="Magnuson J."/>
            <person name="Mondo S."/>
            <person name="Nolan M."/>
            <person name="Ohm R."/>
            <person name="Pangilinan J."/>
            <person name="Park H.-J."/>
            <person name="Ramirez L."/>
            <person name="Alfaro M."/>
            <person name="Sun H."/>
            <person name="Tritt A."/>
            <person name="Yoshinaga Y."/>
            <person name="Zwiers L.-H."/>
            <person name="Turgeon B."/>
            <person name="Goodwin S."/>
            <person name="Spatafora J."/>
            <person name="Crous P."/>
            <person name="Grigoriev I."/>
        </authorList>
    </citation>
    <scope>NUCLEOTIDE SEQUENCE</scope>
    <source>
        <strain evidence="7">CBS 279.74</strain>
    </source>
</reference>
<feature type="compositionally biased region" description="Basic residues" evidence="4">
    <location>
        <begin position="512"/>
        <end position="526"/>
    </location>
</feature>
<dbReference type="GO" id="GO:0003677">
    <property type="term" value="F:DNA binding"/>
    <property type="evidence" value="ECO:0007669"/>
    <property type="project" value="TreeGrafter"/>
</dbReference>
<feature type="compositionally biased region" description="Low complexity" evidence="4">
    <location>
        <begin position="234"/>
        <end position="267"/>
    </location>
</feature>
<comment type="subcellular location">
    <subcellularLocation>
        <location evidence="1">Nucleus</location>
    </subcellularLocation>
</comment>
<dbReference type="Pfam" id="PF04935">
    <property type="entry name" value="SURF6"/>
    <property type="match status" value="1"/>
</dbReference>
<dbReference type="GO" id="GO:0042273">
    <property type="term" value="P:ribosomal large subunit biogenesis"/>
    <property type="evidence" value="ECO:0007669"/>
    <property type="project" value="TreeGrafter"/>
</dbReference>
<dbReference type="Pfam" id="PF15459">
    <property type="entry name" value="RRP14"/>
    <property type="match status" value="1"/>
</dbReference>
<feature type="compositionally biased region" description="Basic and acidic residues" evidence="4">
    <location>
        <begin position="117"/>
        <end position="133"/>
    </location>
</feature>
<keyword evidence="3" id="KW-0539">Nucleus</keyword>
<feature type="region of interest" description="Disordered" evidence="4">
    <location>
        <begin position="398"/>
        <end position="431"/>
    </location>
</feature>
<proteinExistence type="inferred from homology"/>
<dbReference type="InterPro" id="IPR029190">
    <property type="entry name" value="Rrp14/SURF6_C"/>
</dbReference>
<dbReference type="GO" id="GO:0005730">
    <property type="term" value="C:nucleolus"/>
    <property type="evidence" value="ECO:0007669"/>
    <property type="project" value="TreeGrafter"/>
</dbReference>